<organism evidence="3 4">
    <name type="scientific">Pleuronectes platessa</name>
    <name type="common">European plaice</name>
    <dbReference type="NCBI Taxonomy" id="8262"/>
    <lineage>
        <taxon>Eukaryota</taxon>
        <taxon>Metazoa</taxon>
        <taxon>Chordata</taxon>
        <taxon>Craniata</taxon>
        <taxon>Vertebrata</taxon>
        <taxon>Euteleostomi</taxon>
        <taxon>Actinopterygii</taxon>
        <taxon>Neopterygii</taxon>
        <taxon>Teleostei</taxon>
        <taxon>Neoteleostei</taxon>
        <taxon>Acanthomorphata</taxon>
        <taxon>Carangaria</taxon>
        <taxon>Pleuronectiformes</taxon>
        <taxon>Pleuronectoidei</taxon>
        <taxon>Pleuronectidae</taxon>
        <taxon>Pleuronectes</taxon>
    </lineage>
</organism>
<gene>
    <name evidence="3" type="ORF">PLEPLA_LOCUS6515</name>
</gene>
<keyword evidence="2" id="KW-0472">Membrane</keyword>
<sequence>MARLRVTPQMSCDRQRSLLPHSSTSWQPGRRTETSLSGKDDTSTQVSGEKKKKKRRRRRRRRLLCSLHVTLLTLWLTSSRRGPQQQRHGPTSPLLVTPSLLPPCGSMEKENMPADDCIPC</sequence>
<feature type="compositionally biased region" description="Basic residues" evidence="1">
    <location>
        <begin position="50"/>
        <end position="60"/>
    </location>
</feature>
<feature type="region of interest" description="Disordered" evidence="1">
    <location>
        <begin position="1"/>
        <end position="60"/>
    </location>
</feature>
<evidence type="ECO:0000256" key="1">
    <source>
        <dbReference type="SAM" id="MobiDB-lite"/>
    </source>
</evidence>
<dbReference type="AlphaFoldDB" id="A0A9N7TTZ1"/>
<accession>A0A9N7TTZ1</accession>
<dbReference type="EMBL" id="CADEAL010000336">
    <property type="protein sequence ID" value="CAB1418689.1"/>
    <property type="molecule type" value="Genomic_DNA"/>
</dbReference>
<comment type="caution">
    <text evidence="3">The sequence shown here is derived from an EMBL/GenBank/DDBJ whole genome shotgun (WGS) entry which is preliminary data.</text>
</comment>
<keyword evidence="2" id="KW-0812">Transmembrane</keyword>
<name>A0A9N7TTZ1_PLEPL</name>
<feature type="compositionally biased region" description="Basic and acidic residues" evidence="1">
    <location>
        <begin position="30"/>
        <end position="42"/>
    </location>
</feature>
<dbReference type="Proteomes" id="UP001153269">
    <property type="component" value="Unassembled WGS sequence"/>
</dbReference>
<reference evidence="3" key="1">
    <citation type="submission" date="2020-03" db="EMBL/GenBank/DDBJ databases">
        <authorList>
            <person name="Weist P."/>
        </authorList>
    </citation>
    <scope>NUCLEOTIDE SEQUENCE</scope>
</reference>
<keyword evidence="2" id="KW-1133">Transmembrane helix</keyword>
<evidence type="ECO:0000313" key="3">
    <source>
        <dbReference type="EMBL" id="CAB1418689.1"/>
    </source>
</evidence>
<feature type="transmembrane region" description="Helical" evidence="2">
    <location>
        <begin position="61"/>
        <end position="78"/>
    </location>
</feature>
<evidence type="ECO:0000256" key="2">
    <source>
        <dbReference type="SAM" id="Phobius"/>
    </source>
</evidence>
<evidence type="ECO:0000313" key="4">
    <source>
        <dbReference type="Proteomes" id="UP001153269"/>
    </source>
</evidence>
<proteinExistence type="predicted"/>
<feature type="region of interest" description="Disordered" evidence="1">
    <location>
        <begin position="77"/>
        <end position="97"/>
    </location>
</feature>
<protein>
    <submittedName>
        <fullName evidence="3">Uncharacterized protein</fullName>
    </submittedName>
</protein>
<keyword evidence="4" id="KW-1185">Reference proteome</keyword>